<reference evidence="2" key="1">
    <citation type="submission" date="2022-01" db="EMBL/GenBank/DDBJ databases">
        <authorList>
            <person name="King R."/>
        </authorList>
    </citation>
    <scope>NUCLEOTIDE SEQUENCE</scope>
</reference>
<keyword evidence="3" id="KW-1185">Reference proteome</keyword>
<sequence>MIQLLQTVTKSECSLDQPTARAMNLVPLPQVGGCPLGSPLWGTGKEQWQLEAEEIPFENNKPCLGKLDAKEAQEVNEEWKEQDSAPAHKAQVNSAVAAKEHSRVHINLGLALRKL</sequence>
<dbReference type="AlphaFoldDB" id="A0A9P0EGT0"/>
<feature type="compositionally biased region" description="Basic and acidic residues" evidence="1">
    <location>
        <begin position="72"/>
        <end position="83"/>
    </location>
</feature>
<accession>A0A9P0EGT0</accession>
<proteinExistence type="predicted"/>
<evidence type="ECO:0000256" key="1">
    <source>
        <dbReference type="SAM" id="MobiDB-lite"/>
    </source>
</evidence>
<organism evidence="2 3">
    <name type="scientific">Nezara viridula</name>
    <name type="common">Southern green stink bug</name>
    <name type="synonym">Cimex viridulus</name>
    <dbReference type="NCBI Taxonomy" id="85310"/>
    <lineage>
        <taxon>Eukaryota</taxon>
        <taxon>Metazoa</taxon>
        <taxon>Ecdysozoa</taxon>
        <taxon>Arthropoda</taxon>
        <taxon>Hexapoda</taxon>
        <taxon>Insecta</taxon>
        <taxon>Pterygota</taxon>
        <taxon>Neoptera</taxon>
        <taxon>Paraneoptera</taxon>
        <taxon>Hemiptera</taxon>
        <taxon>Heteroptera</taxon>
        <taxon>Panheteroptera</taxon>
        <taxon>Pentatomomorpha</taxon>
        <taxon>Pentatomoidea</taxon>
        <taxon>Pentatomidae</taxon>
        <taxon>Pentatominae</taxon>
        <taxon>Nezara</taxon>
    </lineage>
</organism>
<evidence type="ECO:0000313" key="3">
    <source>
        <dbReference type="Proteomes" id="UP001152798"/>
    </source>
</evidence>
<feature type="region of interest" description="Disordered" evidence="1">
    <location>
        <begin position="72"/>
        <end position="96"/>
    </location>
</feature>
<name>A0A9P0EGT0_NEZVI</name>
<dbReference type="EMBL" id="OV725079">
    <property type="protein sequence ID" value="CAH1394849.1"/>
    <property type="molecule type" value="Genomic_DNA"/>
</dbReference>
<evidence type="ECO:0000313" key="2">
    <source>
        <dbReference type="EMBL" id="CAH1394849.1"/>
    </source>
</evidence>
<gene>
    <name evidence="2" type="ORF">NEZAVI_LOCUS5245</name>
</gene>
<protein>
    <submittedName>
        <fullName evidence="2">Uncharacterized protein</fullName>
    </submittedName>
</protein>
<dbReference type="Proteomes" id="UP001152798">
    <property type="component" value="Chromosome 3"/>
</dbReference>